<reference evidence="1" key="1">
    <citation type="submission" date="2021-08" db="EMBL/GenBank/DDBJ databases">
        <authorList>
            <person name="Zhang H."/>
            <person name="Xu M."/>
            <person name="Yu Z."/>
            <person name="Yang L."/>
            <person name="Cai Y."/>
        </authorList>
    </citation>
    <scope>NUCLEOTIDE SEQUENCE</scope>
    <source>
        <strain evidence="1">CHL1</strain>
    </source>
</reference>
<dbReference type="EMBL" id="CP081869">
    <property type="protein sequence ID" value="QZN98716.1"/>
    <property type="molecule type" value="Genomic_DNA"/>
</dbReference>
<keyword evidence="2" id="KW-1185">Reference proteome</keyword>
<protein>
    <submittedName>
        <fullName evidence="1">Uncharacterized protein</fullName>
    </submittedName>
</protein>
<gene>
    <name evidence="1" type="ORF">K6K41_17165</name>
</gene>
<evidence type="ECO:0000313" key="2">
    <source>
        <dbReference type="Proteomes" id="UP000825701"/>
    </source>
</evidence>
<dbReference type="Proteomes" id="UP000825701">
    <property type="component" value="Chromosome"/>
</dbReference>
<accession>A0A9E6RDE3</accession>
<dbReference type="KEGG" id="cmet:K6K41_17165"/>
<dbReference type="RefSeq" id="WP_261401672.1">
    <property type="nucleotide sequence ID" value="NZ_CP081869.1"/>
</dbReference>
<proteinExistence type="predicted"/>
<name>A0A9E6RDE3_9HYPH</name>
<dbReference type="AlphaFoldDB" id="A0A9E6RDE3"/>
<organism evidence="1 2">
    <name type="scientific">Chenggangzhangella methanolivorans</name>
    <dbReference type="NCBI Taxonomy" id="1437009"/>
    <lineage>
        <taxon>Bacteria</taxon>
        <taxon>Pseudomonadati</taxon>
        <taxon>Pseudomonadota</taxon>
        <taxon>Alphaproteobacteria</taxon>
        <taxon>Hyphomicrobiales</taxon>
        <taxon>Methylopilaceae</taxon>
        <taxon>Chenggangzhangella</taxon>
    </lineage>
</organism>
<evidence type="ECO:0000313" key="1">
    <source>
        <dbReference type="EMBL" id="QZN98716.1"/>
    </source>
</evidence>
<sequence length="95" mass="10571">MATNPPSDETAAPRFVDCWVSREWRFTLGLDRRTGGRFLSTPVSGAMSAAEFEAYFAISAEEYDRFRADPAAAGPLLELCRLGRADDRRIPENVT</sequence>